<sequence>MSQTFIEKGNSGAPRLNESVKALRPAPRGTEPGLSCSDTLGHTARLRNNYKVCSEEQPGALQQCGESRLNPKNRFSSFPQEECAVSALHTALFSSLCLHSAHGPILLAPSERAVPVLCMRPDSIRCACSLHTARFSSYPHKQCYTCALRSCRPSPVLAPDRSAVSLW</sequence>
<organism evidence="1 2">
    <name type="scientific">Aldrovandia affinis</name>
    <dbReference type="NCBI Taxonomy" id="143900"/>
    <lineage>
        <taxon>Eukaryota</taxon>
        <taxon>Metazoa</taxon>
        <taxon>Chordata</taxon>
        <taxon>Craniata</taxon>
        <taxon>Vertebrata</taxon>
        <taxon>Euteleostomi</taxon>
        <taxon>Actinopterygii</taxon>
        <taxon>Neopterygii</taxon>
        <taxon>Teleostei</taxon>
        <taxon>Notacanthiformes</taxon>
        <taxon>Halosauridae</taxon>
        <taxon>Aldrovandia</taxon>
    </lineage>
</organism>
<dbReference type="EMBL" id="JAINUG010000126">
    <property type="protein sequence ID" value="KAJ8394419.1"/>
    <property type="molecule type" value="Genomic_DNA"/>
</dbReference>
<dbReference type="Proteomes" id="UP001221898">
    <property type="component" value="Unassembled WGS sequence"/>
</dbReference>
<name>A0AAD7S1U0_9TELE</name>
<protein>
    <submittedName>
        <fullName evidence="1">Uncharacterized protein</fullName>
    </submittedName>
</protein>
<evidence type="ECO:0000313" key="1">
    <source>
        <dbReference type="EMBL" id="KAJ8394419.1"/>
    </source>
</evidence>
<reference evidence="1" key="1">
    <citation type="journal article" date="2023" name="Science">
        <title>Genome structures resolve the early diversification of teleost fishes.</title>
        <authorList>
            <person name="Parey E."/>
            <person name="Louis A."/>
            <person name="Montfort J."/>
            <person name="Bouchez O."/>
            <person name="Roques C."/>
            <person name="Iampietro C."/>
            <person name="Lluch J."/>
            <person name="Castinel A."/>
            <person name="Donnadieu C."/>
            <person name="Desvignes T."/>
            <person name="Floi Bucao C."/>
            <person name="Jouanno E."/>
            <person name="Wen M."/>
            <person name="Mejri S."/>
            <person name="Dirks R."/>
            <person name="Jansen H."/>
            <person name="Henkel C."/>
            <person name="Chen W.J."/>
            <person name="Zahm M."/>
            <person name="Cabau C."/>
            <person name="Klopp C."/>
            <person name="Thompson A.W."/>
            <person name="Robinson-Rechavi M."/>
            <person name="Braasch I."/>
            <person name="Lecointre G."/>
            <person name="Bobe J."/>
            <person name="Postlethwait J.H."/>
            <person name="Berthelot C."/>
            <person name="Roest Crollius H."/>
            <person name="Guiguen Y."/>
        </authorList>
    </citation>
    <scope>NUCLEOTIDE SEQUENCE</scope>
    <source>
        <strain evidence="1">NC1722</strain>
    </source>
</reference>
<gene>
    <name evidence="1" type="ORF">AAFF_G00046300</name>
</gene>
<evidence type="ECO:0000313" key="2">
    <source>
        <dbReference type="Proteomes" id="UP001221898"/>
    </source>
</evidence>
<accession>A0AAD7S1U0</accession>
<dbReference type="AlphaFoldDB" id="A0AAD7S1U0"/>
<proteinExistence type="predicted"/>
<keyword evidence="2" id="KW-1185">Reference proteome</keyword>
<comment type="caution">
    <text evidence="1">The sequence shown here is derived from an EMBL/GenBank/DDBJ whole genome shotgun (WGS) entry which is preliminary data.</text>
</comment>